<feature type="domain" description="Temptin Cys/Cys disulfide" evidence="6">
    <location>
        <begin position="21"/>
        <end position="118"/>
    </location>
</feature>
<feature type="signal peptide" evidence="3">
    <location>
        <begin position="1"/>
        <end position="22"/>
    </location>
</feature>
<reference evidence="7" key="1">
    <citation type="journal article" date="2019" name="bioRxiv">
        <title>The Genome of the Zebra Mussel, Dreissena polymorpha: A Resource for Invasive Species Research.</title>
        <authorList>
            <person name="McCartney M.A."/>
            <person name="Auch B."/>
            <person name="Kono T."/>
            <person name="Mallez S."/>
            <person name="Zhang Y."/>
            <person name="Obille A."/>
            <person name="Becker A."/>
            <person name="Abrahante J.E."/>
            <person name="Garbe J."/>
            <person name="Badalamenti J.P."/>
            <person name="Herman A."/>
            <person name="Mangelson H."/>
            <person name="Liachko I."/>
            <person name="Sullivan S."/>
            <person name="Sone E.D."/>
            <person name="Koren S."/>
            <person name="Silverstein K.A.T."/>
            <person name="Beckman K.B."/>
            <person name="Gohl D.M."/>
        </authorList>
    </citation>
    <scope>NUCLEOTIDE SEQUENCE</scope>
    <source>
        <strain evidence="7">Duluth1</strain>
        <tissue evidence="7">Whole animal</tissue>
    </source>
</reference>
<dbReference type="GO" id="GO:0004500">
    <property type="term" value="F:dopamine beta-monooxygenase activity"/>
    <property type="evidence" value="ECO:0007669"/>
    <property type="project" value="InterPro"/>
</dbReference>
<dbReference type="InterPro" id="IPR036939">
    <property type="entry name" value="Cu2_ascorb_mOase_N_sf"/>
</dbReference>
<evidence type="ECO:0000259" key="5">
    <source>
        <dbReference type="Pfam" id="PF03712"/>
    </source>
</evidence>
<dbReference type="InterPro" id="IPR014784">
    <property type="entry name" value="Cu2_ascorb_mOase-like_C"/>
</dbReference>
<name>A0A9D4F9B6_DREPO</name>
<protein>
    <submittedName>
        <fullName evidence="7">Uncharacterized protein</fullName>
    </submittedName>
</protein>
<dbReference type="Pfam" id="PF24784">
    <property type="entry name" value="Temptin_C"/>
    <property type="match status" value="1"/>
</dbReference>
<evidence type="ECO:0000256" key="2">
    <source>
        <dbReference type="ARBA" id="ARBA00023180"/>
    </source>
</evidence>
<dbReference type="GO" id="GO:0005507">
    <property type="term" value="F:copper ion binding"/>
    <property type="evidence" value="ECO:0007669"/>
    <property type="project" value="InterPro"/>
</dbReference>
<dbReference type="OrthoDB" id="129121at2759"/>
<accession>A0A9D4F9B6</accession>
<dbReference type="InterPro" id="IPR000323">
    <property type="entry name" value="Cu2_ascorb_mOase_N"/>
</dbReference>
<comment type="caution">
    <text evidence="7">The sequence shown here is derived from an EMBL/GenBank/DDBJ whole genome shotgun (WGS) entry which is preliminary data.</text>
</comment>
<organism evidence="7 8">
    <name type="scientific">Dreissena polymorpha</name>
    <name type="common">Zebra mussel</name>
    <name type="synonym">Mytilus polymorpha</name>
    <dbReference type="NCBI Taxonomy" id="45954"/>
    <lineage>
        <taxon>Eukaryota</taxon>
        <taxon>Metazoa</taxon>
        <taxon>Spiralia</taxon>
        <taxon>Lophotrochozoa</taxon>
        <taxon>Mollusca</taxon>
        <taxon>Bivalvia</taxon>
        <taxon>Autobranchia</taxon>
        <taxon>Heteroconchia</taxon>
        <taxon>Euheterodonta</taxon>
        <taxon>Imparidentia</taxon>
        <taxon>Neoheterodontei</taxon>
        <taxon>Myida</taxon>
        <taxon>Dreissenoidea</taxon>
        <taxon>Dreissenidae</taxon>
        <taxon>Dreissena</taxon>
    </lineage>
</organism>
<dbReference type="Gene3D" id="2.60.120.310">
    <property type="entry name" value="Copper type II, ascorbate-dependent monooxygenase, N-terminal domain"/>
    <property type="match status" value="1"/>
</dbReference>
<dbReference type="PANTHER" id="PTHR10157:SF23">
    <property type="entry name" value="MOXD1 HOMOLOG 1"/>
    <property type="match status" value="1"/>
</dbReference>
<dbReference type="InterPro" id="IPR008977">
    <property type="entry name" value="PHM/PNGase_F_dom_sf"/>
</dbReference>
<keyword evidence="3" id="KW-0732">Signal</keyword>
<reference evidence="7" key="2">
    <citation type="submission" date="2020-11" db="EMBL/GenBank/DDBJ databases">
        <authorList>
            <person name="McCartney M.A."/>
            <person name="Auch B."/>
            <person name="Kono T."/>
            <person name="Mallez S."/>
            <person name="Becker A."/>
            <person name="Gohl D.M."/>
            <person name="Silverstein K.A.T."/>
            <person name="Koren S."/>
            <person name="Bechman K.B."/>
            <person name="Herman A."/>
            <person name="Abrahante J.E."/>
            <person name="Garbe J."/>
        </authorList>
    </citation>
    <scope>NUCLEOTIDE SEQUENCE</scope>
    <source>
        <strain evidence="7">Duluth1</strain>
        <tissue evidence="7">Whole animal</tissue>
    </source>
</reference>
<dbReference type="AlphaFoldDB" id="A0A9D4F9B6"/>
<evidence type="ECO:0000313" key="7">
    <source>
        <dbReference type="EMBL" id="KAH3792360.1"/>
    </source>
</evidence>
<keyword evidence="8" id="KW-1185">Reference proteome</keyword>
<keyword evidence="2" id="KW-0325">Glycoprotein</keyword>
<dbReference type="InterPro" id="IPR057626">
    <property type="entry name" value="S-S_Temptin"/>
</dbReference>
<feature type="domain" description="Copper type II ascorbate-dependent monooxygenase N-terminal" evidence="4">
    <location>
        <begin position="156"/>
        <end position="273"/>
    </location>
</feature>
<dbReference type="PANTHER" id="PTHR10157">
    <property type="entry name" value="DOPAMINE BETA HYDROXYLASE RELATED"/>
    <property type="match status" value="1"/>
</dbReference>
<gene>
    <name evidence="7" type="ORF">DPMN_145854</name>
</gene>
<evidence type="ECO:0000259" key="6">
    <source>
        <dbReference type="Pfam" id="PF24784"/>
    </source>
</evidence>
<dbReference type="SUPFAM" id="SSF49742">
    <property type="entry name" value="PHM/PNGase F"/>
    <property type="match status" value="2"/>
</dbReference>
<evidence type="ECO:0000256" key="3">
    <source>
        <dbReference type="SAM" id="SignalP"/>
    </source>
</evidence>
<sequence>MDTVTMFLRLAVFALVAKSLDAYSSYRDNIPNGYNVTHPCDSSMTWNGVGHENAMGGGARNPFGLDFKANNAVWDAAFCQKDSDGDGRTNGEELGDPNCVWMKGSVPQVKTGITHPGVCEPIGSTKCTGKNAFVNCQNTGKFVCPAIERTDTLKFEYRFPRTAVPTQETTYMCMNIQLPANSTYHLIASEPIIDNINIMHHIIVYGCPGLENAPGPLNKPAPCGAMKAQCTEMISLWAFGTHGSCFNENMGFKVGAGGLKYAIMEFHWNNPMLISTYTDSSGYAFYMTPNLRQYNAGVLMIGQNYLQIPPFATGHVESGSCTGSCSRQIMTSEIYLTEVTNHMHGLGKSMITELKRNGTRVQYLAKDDVFDYNAPVTHNYDVPVMIHPGDEMKTTCVYQSVKRNLTTFYGEGTQEEMCFSFLIYYPMESMSSRMCQSWKSMDFCEWALTPVKRGCNFTQLSDPNSKYTEINKMIAEKCTPFVCRQECFALRKELQKDPCFQGDTHDLYRRFALYNNQTKSEVTYFFAQLDSCDWEMWEEGRGHDNGDHGGKVSGVAASVATAFTSVLVPLLSALYL</sequence>
<evidence type="ECO:0000313" key="8">
    <source>
        <dbReference type="Proteomes" id="UP000828390"/>
    </source>
</evidence>
<dbReference type="Pfam" id="PF03712">
    <property type="entry name" value="Cu2_monoox_C"/>
    <property type="match status" value="1"/>
</dbReference>
<proteinExistence type="predicted"/>
<keyword evidence="1" id="KW-1015">Disulfide bond</keyword>
<dbReference type="InterPro" id="IPR024548">
    <property type="entry name" value="Cu2_monoox_C"/>
</dbReference>
<dbReference type="Pfam" id="PF01082">
    <property type="entry name" value="Cu2_monooxygen"/>
    <property type="match status" value="1"/>
</dbReference>
<dbReference type="EMBL" id="JAIWYP010000007">
    <property type="protein sequence ID" value="KAH3792360.1"/>
    <property type="molecule type" value="Genomic_DNA"/>
</dbReference>
<evidence type="ECO:0000259" key="4">
    <source>
        <dbReference type="Pfam" id="PF01082"/>
    </source>
</evidence>
<evidence type="ECO:0000256" key="1">
    <source>
        <dbReference type="ARBA" id="ARBA00023157"/>
    </source>
</evidence>
<feature type="domain" description="Copper type II ascorbate-dependent monooxygenase C-terminal" evidence="5">
    <location>
        <begin position="294"/>
        <end position="440"/>
    </location>
</feature>
<dbReference type="InterPro" id="IPR000945">
    <property type="entry name" value="DBH-like"/>
</dbReference>
<dbReference type="Gene3D" id="2.60.120.230">
    <property type="match status" value="1"/>
</dbReference>
<dbReference type="Proteomes" id="UP000828390">
    <property type="component" value="Unassembled WGS sequence"/>
</dbReference>
<feature type="chain" id="PRO_5039371525" evidence="3">
    <location>
        <begin position="23"/>
        <end position="576"/>
    </location>
</feature>